<dbReference type="GO" id="GO:0004674">
    <property type="term" value="F:protein serine/threonine kinase activity"/>
    <property type="evidence" value="ECO:0007669"/>
    <property type="project" value="UniProtKB-EC"/>
</dbReference>
<evidence type="ECO:0000256" key="1">
    <source>
        <dbReference type="ARBA" id="ARBA00005926"/>
    </source>
</evidence>
<keyword evidence="4" id="KW-0808">Transferase</keyword>
<dbReference type="PROSITE" id="PS50011">
    <property type="entry name" value="PROTEIN_KINASE_DOM"/>
    <property type="match status" value="1"/>
</dbReference>
<dbReference type="GO" id="GO:0005524">
    <property type="term" value="F:ATP binding"/>
    <property type="evidence" value="ECO:0007669"/>
    <property type="project" value="InterPro"/>
</dbReference>
<dbReference type="EC" id="2.7.11.1" evidence="2"/>
<dbReference type="Pfam" id="PF24289">
    <property type="entry name" value="DUF7477"/>
    <property type="match status" value="1"/>
</dbReference>
<dbReference type="EMBL" id="LXQA010009031">
    <property type="protein sequence ID" value="MCH85728.1"/>
    <property type="molecule type" value="Genomic_DNA"/>
</dbReference>
<keyword evidence="4" id="KW-0418">Kinase</keyword>
<sequence length="247" mass="28269">YVHGDVKPENFLLGPPGTHEEKKLFLVDLGLATRWRDNTTGLHVDYDQRPDVFRGTVRYASVHAHLGRTGSRRDDLESLAYTLIFLLRGRLPWQGYQVGHKRGRLTMEEDDDEQPKKKVRMGMPATQWISVYNARRPMKQRYHYNVTDIRLSQHIEKGYEDGLFISSVACCSNLWALIMDAGTGFTAQVYELSSHFLHKEWIMEQWEKNYYISAIAGANNGSSLVVMSKGNSLKLYSSDIGYFGGNN</sequence>
<dbReference type="PROSITE" id="PS00108">
    <property type="entry name" value="PROTEIN_KINASE_ST"/>
    <property type="match status" value="1"/>
</dbReference>
<dbReference type="InterPro" id="IPR000719">
    <property type="entry name" value="Prot_kinase_dom"/>
</dbReference>
<accession>A0A392MG45</accession>
<dbReference type="InterPro" id="IPR011009">
    <property type="entry name" value="Kinase-like_dom_sf"/>
</dbReference>
<keyword evidence="5" id="KW-1185">Reference proteome</keyword>
<name>A0A392MG45_9FABA</name>
<evidence type="ECO:0000313" key="5">
    <source>
        <dbReference type="Proteomes" id="UP000265520"/>
    </source>
</evidence>
<dbReference type="PANTHER" id="PTHR11909">
    <property type="entry name" value="CASEIN KINASE-RELATED"/>
    <property type="match status" value="1"/>
</dbReference>
<gene>
    <name evidence="4" type="ORF">A2U01_0006578</name>
</gene>
<dbReference type="InterPro" id="IPR055900">
    <property type="entry name" value="DUF7477"/>
</dbReference>
<dbReference type="Proteomes" id="UP000265520">
    <property type="component" value="Unassembled WGS sequence"/>
</dbReference>
<dbReference type="SUPFAM" id="SSF56112">
    <property type="entry name" value="Protein kinase-like (PK-like)"/>
    <property type="match status" value="1"/>
</dbReference>
<feature type="domain" description="Protein kinase" evidence="3">
    <location>
        <begin position="1"/>
        <end position="164"/>
    </location>
</feature>
<dbReference type="InterPro" id="IPR008271">
    <property type="entry name" value="Ser/Thr_kinase_AS"/>
</dbReference>
<dbReference type="Gene3D" id="1.10.510.10">
    <property type="entry name" value="Transferase(Phosphotransferase) domain 1"/>
    <property type="match status" value="1"/>
</dbReference>
<evidence type="ECO:0000256" key="2">
    <source>
        <dbReference type="ARBA" id="ARBA00012513"/>
    </source>
</evidence>
<feature type="non-terminal residue" evidence="4">
    <location>
        <position position="1"/>
    </location>
</feature>
<protein>
    <recommendedName>
        <fullName evidence="2">non-specific serine/threonine protein kinase</fullName>
        <ecNumber evidence="2">2.7.11.1</ecNumber>
    </recommendedName>
</protein>
<evidence type="ECO:0000313" key="4">
    <source>
        <dbReference type="EMBL" id="MCH85728.1"/>
    </source>
</evidence>
<reference evidence="4 5" key="1">
    <citation type="journal article" date="2018" name="Front. Plant Sci.">
        <title>Red Clover (Trifolium pratense) and Zigzag Clover (T. medium) - A Picture of Genomic Similarities and Differences.</title>
        <authorList>
            <person name="Dluhosova J."/>
            <person name="Istvanek J."/>
            <person name="Nedelnik J."/>
            <person name="Repkova J."/>
        </authorList>
    </citation>
    <scope>NUCLEOTIDE SEQUENCE [LARGE SCALE GENOMIC DNA]</scope>
    <source>
        <strain evidence="5">cv. 10/8</strain>
        <tissue evidence="4">Leaf</tissue>
    </source>
</reference>
<proteinExistence type="inferred from homology"/>
<organism evidence="4 5">
    <name type="scientific">Trifolium medium</name>
    <dbReference type="NCBI Taxonomy" id="97028"/>
    <lineage>
        <taxon>Eukaryota</taxon>
        <taxon>Viridiplantae</taxon>
        <taxon>Streptophyta</taxon>
        <taxon>Embryophyta</taxon>
        <taxon>Tracheophyta</taxon>
        <taxon>Spermatophyta</taxon>
        <taxon>Magnoliopsida</taxon>
        <taxon>eudicotyledons</taxon>
        <taxon>Gunneridae</taxon>
        <taxon>Pentapetalae</taxon>
        <taxon>rosids</taxon>
        <taxon>fabids</taxon>
        <taxon>Fabales</taxon>
        <taxon>Fabaceae</taxon>
        <taxon>Papilionoideae</taxon>
        <taxon>50 kb inversion clade</taxon>
        <taxon>NPAAA clade</taxon>
        <taxon>Hologalegina</taxon>
        <taxon>IRL clade</taxon>
        <taxon>Trifolieae</taxon>
        <taxon>Trifolium</taxon>
    </lineage>
</organism>
<comment type="caution">
    <text evidence="4">The sequence shown here is derived from an EMBL/GenBank/DDBJ whole genome shotgun (WGS) entry which is preliminary data.</text>
</comment>
<evidence type="ECO:0000259" key="3">
    <source>
        <dbReference type="PROSITE" id="PS50011"/>
    </source>
</evidence>
<comment type="similarity">
    <text evidence="1">Belongs to the protein kinase superfamily. CK1 Ser/Thr protein kinase family. Casein kinase I subfamily.</text>
</comment>
<dbReference type="InterPro" id="IPR050235">
    <property type="entry name" value="CK1_Ser-Thr_kinase"/>
</dbReference>
<dbReference type="AlphaFoldDB" id="A0A392MG45"/>